<protein>
    <recommendedName>
        <fullName evidence="3">Sporulation stage II protein D amidase enhancer LytB N-terminal domain-containing protein</fullName>
    </recommendedName>
</protein>
<proteinExistence type="predicted"/>
<keyword evidence="2" id="KW-0812">Transmembrane</keyword>
<evidence type="ECO:0000259" key="3">
    <source>
        <dbReference type="Pfam" id="PF08486"/>
    </source>
</evidence>
<dbReference type="NCBIfam" id="TIGR02669">
    <property type="entry name" value="SpoIID_LytB"/>
    <property type="match status" value="1"/>
</dbReference>
<evidence type="ECO:0000256" key="1">
    <source>
        <dbReference type="SAM" id="MobiDB-lite"/>
    </source>
</evidence>
<evidence type="ECO:0000313" key="4">
    <source>
        <dbReference type="EMBL" id="MBB5913669.1"/>
    </source>
</evidence>
<keyword evidence="2" id="KW-0472">Membrane</keyword>
<dbReference type="RefSeq" id="WP_063709815.1">
    <property type="nucleotide sequence ID" value="NZ_JACHIT010000001.1"/>
</dbReference>
<dbReference type="InterPro" id="IPR013486">
    <property type="entry name" value="SpoIID/LytB"/>
</dbReference>
<evidence type="ECO:0000256" key="2">
    <source>
        <dbReference type="SAM" id="Phobius"/>
    </source>
</evidence>
<feature type="compositionally biased region" description="Pro residues" evidence="1">
    <location>
        <begin position="327"/>
        <end position="336"/>
    </location>
</feature>
<dbReference type="EMBL" id="JACHIT010000001">
    <property type="protein sequence ID" value="MBB5913669.1"/>
    <property type="molecule type" value="Genomic_DNA"/>
</dbReference>
<name>A0A7W9UHS0_9NOCA</name>
<reference evidence="4 5" key="1">
    <citation type="submission" date="2020-08" db="EMBL/GenBank/DDBJ databases">
        <title>Sequencing the genomes of 1000 actinobacteria strains.</title>
        <authorList>
            <person name="Klenk H.-P."/>
        </authorList>
    </citation>
    <scope>NUCLEOTIDE SEQUENCE [LARGE SCALE GENOMIC DNA]</scope>
    <source>
        <strain evidence="4 5">DSM 43582</strain>
    </source>
</reference>
<dbReference type="Proteomes" id="UP000540412">
    <property type="component" value="Unassembled WGS sequence"/>
</dbReference>
<accession>A0A7W9UHS0</accession>
<organism evidence="4 5">
    <name type="scientific">Nocardia transvalensis</name>
    <dbReference type="NCBI Taxonomy" id="37333"/>
    <lineage>
        <taxon>Bacteria</taxon>
        <taxon>Bacillati</taxon>
        <taxon>Actinomycetota</taxon>
        <taxon>Actinomycetes</taxon>
        <taxon>Mycobacteriales</taxon>
        <taxon>Nocardiaceae</taxon>
        <taxon>Nocardia</taxon>
    </lineage>
</organism>
<dbReference type="GO" id="GO:0030435">
    <property type="term" value="P:sporulation resulting in formation of a cellular spore"/>
    <property type="evidence" value="ECO:0007669"/>
    <property type="project" value="InterPro"/>
</dbReference>
<feature type="region of interest" description="Disordered" evidence="1">
    <location>
        <begin position="412"/>
        <end position="510"/>
    </location>
</feature>
<dbReference type="AlphaFoldDB" id="A0A7W9UHS0"/>
<keyword evidence="2" id="KW-1133">Transmembrane helix</keyword>
<feature type="compositionally biased region" description="Low complexity" evidence="1">
    <location>
        <begin position="432"/>
        <end position="447"/>
    </location>
</feature>
<feature type="domain" description="Sporulation stage II protein D amidase enhancer LytB N-terminal" evidence="3">
    <location>
        <begin position="200"/>
        <end position="288"/>
    </location>
</feature>
<feature type="compositionally biased region" description="Pro residues" evidence="1">
    <location>
        <begin position="448"/>
        <end position="457"/>
    </location>
</feature>
<gene>
    <name evidence="4" type="ORF">BJY24_002536</name>
</gene>
<feature type="region of interest" description="Disordered" evidence="1">
    <location>
        <begin position="299"/>
        <end position="340"/>
    </location>
</feature>
<dbReference type="InterPro" id="IPR013693">
    <property type="entry name" value="SpoIID/LytB_N"/>
</dbReference>
<evidence type="ECO:0000313" key="5">
    <source>
        <dbReference type="Proteomes" id="UP000540412"/>
    </source>
</evidence>
<sequence length="510" mass="52248">MASAGRRWIAVLRQGDLVRRRRRRQFAVAGLVVVTVAGGAAVVYSAWPETAVRPLAGVGHGRGMSQVGAFDQAIAGATADGILAHYYPGADLGTVGPTAVRVRLTADDNETLDVFSDAGLTVADRRVVPGQAAHLTPMPDGGANVVITAGCTGDVIWQGAAEDPFAYPVDAGTNRPPAEHLKVCGGGTYRGAVGVALENGEPRTVNQVDVDDYLMGVVPAEMQANWADQGAAEALRAQAVAARSYALAEHRYPYAQTCDITDCQAYPGTEREDPRATEAVLATSGRVLLREGRILRTEYSAAPGGGQPIDISTLEVGPSPDELAPAPEAPVAPPPVDAGQQRVRGSSIIDAKYLETGGPTGPLGEALGPEAWLPGRIGTYRTFDNGVIIATPALGARVVDFATLLQEVPEAAPGTRTGAMPNGQAIPGGGTVAPNTAAVPTPRATTPPEAPAAPTPHPSATGGQTQATAPDGPAEPWTAEPDPETGIAPDPGTEPVTDATMPEGSETPVG</sequence>
<comment type="caution">
    <text evidence="4">The sequence shown here is derived from an EMBL/GenBank/DDBJ whole genome shotgun (WGS) entry which is preliminary data.</text>
</comment>
<dbReference type="Pfam" id="PF08486">
    <property type="entry name" value="SpoIID"/>
    <property type="match status" value="1"/>
</dbReference>
<feature type="transmembrane region" description="Helical" evidence="2">
    <location>
        <begin position="26"/>
        <end position="47"/>
    </location>
</feature>
<keyword evidence="5" id="KW-1185">Reference proteome</keyword>